<feature type="transmembrane region" description="Helical" evidence="1">
    <location>
        <begin position="205"/>
        <end position="231"/>
    </location>
</feature>
<dbReference type="AlphaFoldDB" id="A0A7L4ZLT4"/>
<evidence type="ECO:0000313" key="3">
    <source>
        <dbReference type="Proteomes" id="UP000464657"/>
    </source>
</evidence>
<feature type="transmembrane region" description="Helical" evidence="1">
    <location>
        <begin position="96"/>
        <end position="116"/>
    </location>
</feature>
<evidence type="ECO:0000313" key="2">
    <source>
        <dbReference type="EMBL" id="QHI37457.1"/>
    </source>
</evidence>
<feature type="transmembrane region" description="Helical" evidence="1">
    <location>
        <begin position="326"/>
        <end position="346"/>
    </location>
</feature>
<keyword evidence="1" id="KW-0812">Transmembrane</keyword>
<feature type="transmembrane region" description="Helical" evidence="1">
    <location>
        <begin position="177"/>
        <end position="193"/>
    </location>
</feature>
<protein>
    <recommendedName>
        <fullName evidence="4">O-antigen ligase</fullName>
    </recommendedName>
</protein>
<keyword evidence="1" id="KW-1133">Transmembrane helix</keyword>
<dbReference type="Proteomes" id="UP000464657">
    <property type="component" value="Chromosome"/>
</dbReference>
<feature type="transmembrane region" description="Helical" evidence="1">
    <location>
        <begin position="67"/>
        <end position="84"/>
    </location>
</feature>
<feature type="transmembrane region" description="Helical" evidence="1">
    <location>
        <begin position="358"/>
        <end position="384"/>
    </location>
</feature>
<feature type="transmembrane region" description="Helical" evidence="1">
    <location>
        <begin position="42"/>
        <end position="60"/>
    </location>
</feature>
<feature type="transmembrane region" description="Helical" evidence="1">
    <location>
        <begin position="136"/>
        <end position="157"/>
    </location>
</feature>
<proteinExistence type="predicted"/>
<evidence type="ECO:0000256" key="1">
    <source>
        <dbReference type="SAM" id="Phobius"/>
    </source>
</evidence>
<keyword evidence="3" id="KW-1185">Reference proteome</keyword>
<keyword evidence="1" id="KW-0472">Membrane</keyword>
<sequence length="397" mass="46673">MNFIKKNIDSIVIFFLMAFFVSDFLTSITFKLVPNSFYRYSGIVKLVFEIFMVFMIITQYKKPFRTLWFILGITASFIISQLLLNSPEGYNLQTEFLSGNIYFFNRYIYLLIFALFIKTIPLKEETYQKIYTYFEYFLYVNAIALICGYIFHIELFRSYEYTVRFGVTGFFSKPGEASYMYMIAVAVNYYFWITNKQKKYGYKLLFFIACSLCLGQKKMLLFLLLLGIVFLVRHNRYKKIFSWTLGVLAVGFFFFKETILTELIKSSDFWTVIYNESGLLSTVTSYRDQLLIDTMNHMNENWSFLNYIFGGLDFNTFKVEFEFIDLYIFMGIAGIIYYLYVVSMLFNGSDLVKRNLIIITFVTSLLSGGLLLNVTAAILFYIVVKYVMKSNKNVPNG</sequence>
<feature type="transmembrane region" description="Helical" evidence="1">
    <location>
        <begin position="12"/>
        <end position="30"/>
    </location>
</feature>
<gene>
    <name evidence="2" type="ORF">IMCC3317_28360</name>
</gene>
<dbReference type="RefSeq" id="WP_160130080.1">
    <property type="nucleotide sequence ID" value="NZ_CP019288.1"/>
</dbReference>
<dbReference type="KEGG" id="kan:IMCC3317_28360"/>
<feature type="transmembrane region" description="Helical" evidence="1">
    <location>
        <begin position="237"/>
        <end position="255"/>
    </location>
</feature>
<reference evidence="2 3" key="1">
    <citation type="journal article" date="2013" name="Int. J. Syst. Evol. Microbiol.">
        <title>Kordia antarctica sp. nov., isolated from Antarctic seawater.</title>
        <authorList>
            <person name="Baek K."/>
            <person name="Choi A."/>
            <person name="Kang I."/>
            <person name="Lee K."/>
            <person name="Cho J.C."/>
        </authorList>
    </citation>
    <scope>NUCLEOTIDE SEQUENCE [LARGE SCALE GENOMIC DNA]</scope>
    <source>
        <strain evidence="2 3">IMCC3317</strain>
    </source>
</reference>
<name>A0A7L4ZLT4_9FLAO</name>
<dbReference type="EMBL" id="CP019288">
    <property type="protein sequence ID" value="QHI37457.1"/>
    <property type="molecule type" value="Genomic_DNA"/>
</dbReference>
<evidence type="ECO:0008006" key="4">
    <source>
        <dbReference type="Google" id="ProtNLM"/>
    </source>
</evidence>
<dbReference type="OrthoDB" id="1448588at2"/>
<accession>A0A7L4ZLT4</accession>
<organism evidence="2 3">
    <name type="scientific">Kordia antarctica</name>
    <dbReference type="NCBI Taxonomy" id="1218801"/>
    <lineage>
        <taxon>Bacteria</taxon>
        <taxon>Pseudomonadati</taxon>
        <taxon>Bacteroidota</taxon>
        <taxon>Flavobacteriia</taxon>
        <taxon>Flavobacteriales</taxon>
        <taxon>Flavobacteriaceae</taxon>
        <taxon>Kordia</taxon>
    </lineage>
</organism>